<dbReference type="EMBL" id="JH993188">
    <property type="protein sequence ID" value="EKX32458.1"/>
    <property type="molecule type" value="Genomic_DNA"/>
</dbReference>
<reference evidence="3" key="2">
    <citation type="submission" date="2012-11" db="EMBL/GenBank/DDBJ databases">
        <authorList>
            <person name="Kuo A."/>
            <person name="Curtis B.A."/>
            <person name="Tanifuji G."/>
            <person name="Burki F."/>
            <person name="Gruber A."/>
            <person name="Irimia M."/>
            <person name="Maruyama S."/>
            <person name="Arias M.C."/>
            <person name="Ball S.G."/>
            <person name="Gile G.H."/>
            <person name="Hirakawa Y."/>
            <person name="Hopkins J.F."/>
            <person name="Rensing S.A."/>
            <person name="Schmutz J."/>
            <person name="Symeonidi A."/>
            <person name="Elias M."/>
            <person name="Eveleigh R.J."/>
            <person name="Herman E.K."/>
            <person name="Klute M.J."/>
            <person name="Nakayama T."/>
            <person name="Obornik M."/>
            <person name="Reyes-Prieto A."/>
            <person name="Armbrust E.V."/>
            <person name="Aves S.J."/>
            <person name="Beiko R.G."/>
            <person name="Coutinho P."/>
            <person name="Dacks J.B."/>
            <person name="Durnford D.G."/>
            <person name="Fast N.M."/>
            <person name="Green B.R."/>
            <person name="Grisdale C."/>
            <person name="Hempe F."/>
            <person name="Henrissat B."/>
            <person name="Hoppner M.P."/>
            <person name="Ishida K.-I."/>
            <person name="Kim E."/>
            <person name="Koreny L."/>
            <person name="Kroth P.G."/>
            <person name="Liu Y."/>
            <person name="Malik S.-B."/>
            <person name="Maier U.G."/>
            <person name="McRose D."/>
            <person name="Mock T."/>
            <person name="Neilson J.A."/>
            <person name="Onodera N.T."/>
            <person name="Poole A.M."/>
            <person name="Pritham E.J."/>
            <person name="Richards T.A."/>
            <person name="Rocap G."/>
            <person name="Roy S.W."/>
            <person name="Sarai C."/>
            <person name="Schaack S."/>
            <person name="Shirato S."/>
            <person name="Slamovits C.H."/>
            <person name="Spencer D.F."/>
            <person name="Suzuki S."/>
            <person name="Worden A.Z."/>
            <person name="Zauner S."/>
            <person name="Barry K."/>
            <person name="Bell C."/>
            <person name="Bharti A.K."/>
            <person name="Crow J.A."/>
            <person name="Grimwood J."/>
            <person name="Kramer R."/>
            <person name="Lindquist E."/>
            <person name="Lucas S."/>
            <person name="Salamov A."/>
            <person name="McFadden G.I."/>
            <person name="Lane C.E."/>
            <person name="Keeling P.J."/>
            <person name="Gray M.W."/>
            <person name="Grigoriev I.V."/>
            <person name="Archibald J.M."/>
        </authorList>
    </citation>
    <scope>NUCLEOTIDE SEQUENCE</scope>
    <source>
        <strain evidence="3">CCMP2712</strain>
    </source>
</reference>
<evidence type="ECO:0000313" key="1">
    <source>
        <dbReference type="EMBL" id="EKX32458.1"/>
    </source>
</evidence>
<accession>L1I8A0</accession>
<dbReference type="Proteomes" id="UP000011087">
    <property type="component" value="Unassembled WGS sequence"/>
</dbReference>
<protein>
    <submittedName>
        <fullName evidence="1 2">Uncharacterized protein</fullName>
    </submittedName>
</protein>
<dbReference type="RefSeq" id="XP_005819438.1">
    <property type="nucleotide sequence ID" value="XM_005819381.1"/>
</dbReference>
<name>L1I8A0_GUITC</name>
<dbReference type="EnsemblProtists" id="EKX32458">
    <property type="protein sequence ID" value="EKX32458"/>
    <property type="gene ID" value="GUITHDRAFT_148604"/>
</dbReference>
<dbReference type="PROSITE" id="PS51257">
    <property type="entry name" value="PROKAR_LIPOPROTEIN"/>
    <property type="match status" value="1"/>
</dbReference>
<dbReference type="HOGENOM" id="CLU_1811290_0_0_1"/>
<dbReference type="PaxDb" id="55529-EKX32458"/>
<dbReference type="GeneID" id="17289202"/>
<organism evidence="1">
    <name type="scientific">Guillardia theta (strain CCMP2712)</name>
    <name type="common">Cryptophyte</name>
    <dbReference type="NCBI Taxonomy" id="905079"/>
    <lineage>
        <taxon>Eukaryota</taxon>
        <taxon>Cryptophyceae</taxon>
        <taxon>Pyrenomonadales</taxon>
        <taxon>Geminigeraceae</taxon>
        <taxon>Guillardia</taxon>
    </lineage>
</organism>
<keyword evidence="3" id="KW-1185">Reference proteome</keyword>
<reference evidence="1 3" key="1">
    <citation type="journal article" date="2012" name="Nature">
        <title>Algal genomes reveal evolutionary mosaicism and the fate of nucleomorphs.</title>
        <authorList>
            <consortium name="DOE Joint Genome Institute"/>
            <person name="Curtis B.A."/>
            <person name="Tanifuji G."/>
            <person name="Burki F."/>
            <person name="Gruber A."/>
            <person name="Irimia M."/>
            <person name="Maruyama S."/>
            <person name="Arias M.C."/>
            <person name="Ball S.G."/>
            <person name="Gile G.H."/>
            <person name="Hirakawa Y."/>
            <person name="Hopkins J.F."/>
            <person name="Kuo A."/>
            <person name="Rensing S.A."/>
            <person name="Schmutz J."/>
            <person name="Symeonidi A."/>
            <person name="Elias M."/>
            <person name="Eveleigh R.J."/>
            <person name="Herman E.K."/>
            <person name="Klute M.J."/>
            <person name="Nakayama T."/>
            <person name="Obornik M."/>
            <person name="Reyes-Prieto A."/>
            <person name="Armbrust E.V."/>
            <person name="Aves S.J."/>
            <person name="Beiko R.G."/>
            <person name="Coutinho P."/>
            <person name="Dacks J.B."/>
            <person name="Durnford D.G."/>
            <person name="Fast N.M."/>
            <person name="Green B.R."/>
            <person name="Grisdale C.J."/>
            <person name="Hempel F."/>
            <person name="Henrissat B."/>
            <person name="Hoppner M.P."/>
            <person name="Ishida K."/>
            <person name="Kim E."/>
            <person name="Koreny L."/>
            <person name="Kroth P.G."/>
            <person name="Liu Y."/>
            <person name="Malik S.B."/>
            <person name="Maier U.G."/>
            <person name="McRose D."/>
            <person name="Mock T."/>
            <person name="Neilson J.A."/>
            <person name="Onodera N.T."/>
            <person name="Poole A.M."/>
            <person name="Pritham E.J."/>
            <person name="Richards T.A."/>
            <person name="Rocap G."/>
            <person name="Roy S.W."/>
            <person name="Sarai C."/>
            <person name="Schaack S."/>
            <person name="Shirato S."/>
            <person name="Slamovits C.H."/>
            <person name="Spencer D.F."/>
            <person name="Suzuki S."/>
            <person name="Worden A.Z."/>
            <person name="Zauner S."/>
            <person name="Barry K."/>
            <person name="Bell C."/>
            <person name="Bharti A.K."/>
            <person name="Crow J.A."/>
            <person name="Grimwood J."/>
            <person name="Kramer R."/>
            <person name="Lindquist E."/>
            <person name="Lucas S."/>
            <person name="Salamov A."/>
            <person name="McFadden G.I."/>
            <person name="Lane C.E."/>
            <person name="Keeling P.J."/>
            <person name="Gray M.W."/>
            <person name="Grigoriev I.V."/>
            <person name="Archibald J.M."/>
        </authorList>
    </citation>
    <scope>NUCLEOTIDE SEQUENCE</scope>
    <source>
        <strain evidence="1 3">CCMP2712</strain>
    </source>
</reference>
<proteinExistence type="predicted"/>
<dbReference type="AlphaFoldDB" id="L1I8A0"/>
<reference evidence="2" key="3">
    <citation type="submission" date="2015-06" db="UniProtKB">
        <authorList>
            <consortium name="EnsemblProtists"/>
        </authorList>
    </citation>
    <scope>IDENTIFICATION</scope>
</reference>
<evidence type="ECO:0000313" key="3">
    <source>
        <dbReference type="Proteomes" id="UP000011087"/>
    </source>
</evidence>
<feature type="non-terminal residue" evidence="1">
    <location>
        <position position="143"/>
    </location>
</feature>
<sequence>MHLTRPRTASASASTTSAASSSCSSCSSSCSSCSCSFPFTSRRSLRRGLLCGHSLLAEEIENVWHLPDFERYRPKTDTKLLIVASHYEASSKKQEFLGRATEFDASSHCWPPLLGGASVSGASSTDFELVDERLASSDEEYEM</sequence>
<gene>
    <name evidence="1" type="ORF">GUITHDRAFT_148604</name>
</gene>
<dbReference type="KEGG" id="gtt:GUITHDRAFT_148604"/>
<evidence type="ECO:0000313" key="2">
    <source>
        <dbReference type="EnsemblProtists" id="EKX32458"/>
    </source>
</evidence>